<proteinExistence type="predicted"/>
<dbReference type="AlphaFoldDB" id="C0B9R9"/>
<sequence>MGLILGMAHDLQGRFNREQLFSCEEVIERYQTKSARKFVRKLWKEEKPSVQERWEMAHKMFRELYELELLREDWDMLLMESEELLYSHGADAYKGISSDFKRWAKEESNIQIQAEQLLVYFIFTYFCGAVYDGRIYAKVQMAVISTFHIYELWKARWIKNEGELTPEEIVELVYRYSREIEHSDKNLERMEKMMLRDRLPWYRG</sequence>
<reference evidence="1 2" key="1">
    <citation type="submission" date="2009-02" db="EMBL/GenBank/DDBJ databases">
        <authorList>
            <person name="Fulton L."/>
            <person name="Clifton S."/>
            <person name="Fulton B."/>
            <person name="Xu J."/>
            <person name="Minx P."/>
            <person name="Pepin K.H."/>
            <person name="Johnson M."/>
            <person name="Bhonagiri V."/>
            <person name="Nash W.E."/>
            <person name="Mardis E.R."/>
            <person name="Wilson R.K."/>
        </authorList>
    </citation>
    <scope>NUCLEOTIDE SEQUENCE [LARGE SCALE GENOMIC DNA]</scope>
    <source>
        <strain evidence="1 2">ATCC 27758</strain>
    </source>
</reference>
<dbReference type="EMBL" id="ABVR01000040">
    <property type="protein sequence ID" value="EEG90021.1"/>
    <property type="molecule type" value="Genomic_DNA"/>
</dbReference>
<evidence type="ECO:0000313" key="2">
    <source>
        <dbReference type="Proteomes" id="UP000003793"/>
    </source>
</evidence>
<evidence type="ECO:0000313" key="1">
    <source>
        <dbReference type="EMBL" id="EEG90021.1"/>
    </source>
</evidence>
<dbReference type="NCBIfam" id="NF038110">
    <property type="entry name" value="Lys_methyl_FliB"/>
    <property type="match status" value="1"/>
</dbReference>
<comment type="caution">
    <text evidence="1">The sequence shown here is derived from an EMBL/GenBank/DDBJ whole genome shotgun (WGS) entry which is preliminary data.</text>
</comment>
<organism evidence="1 2">
    <name type="scientific">Coprococcus comes ATCC 27758</name>
    <dbReference type="NCBI Taxonomy" id="470146"/>
    <lineage>
        <taxon>Bacteria</taxon>
        <taxon>Bacillati</taxon>
        <taxon>Bacillota</taxon>
        <taxon>Clostridia</taxon>
        <taxon>Lachnospirales</taxon>
        <taxon>Lachnospiraceae</taxon>
        <taxon>Coprococcus</taxon>
    </lineage>
</organism>
<reference evidence="1 2" key="2">
    <citation type="submission" date="2009-03" db="EMBL/GenBank/DDBJ databases">
        <title>Draft genome sequence of Coprococcus comes (ATCC 27758).</title>
        <authorList>
            <person name="Sudarsanam P."/>
            <person name="Ley R."/>
            <person name="Guruge J."/>
            <person name="Turnbaugh P.J."/>
            <person name="Mahowald M."/>
            <person name="Liep D."/>
            <person name="Gordon J."/>
        </authorList>
    </citation>
    <scope>NUCLEOTIDE SEQUENCE [LARGE SCALE GENOMIC DNA]</scope>
    <source>
        <strain evidence="1 2">ATCC 27758</strain>
    </source>
</reference>
<gene>
    <name evidence="1" type="ORF">COPCOM_01896</name>
</gene>
<protein>
    <submittedName>
        <fullName evidence="1">Uncharacterized protein</fullName>
    </submittedName>
</protein>
<dbReference type="HOGENOM" id="CLU_1341369_0_0_9"/>
<accession>C0B9R9</accession>
<name>C0B9R9_9FIRM</name>
<dbReference type="Proteomes" id="UP000003793">
    <property type="component" value="Unassembled WGS sequence"/>
</dbReference>